<proteinExistence type="predicted"/>
<comment type="caution">
    <text evidence="2">The sequence shown here is derived from an EMBL/GenBank/DDBJ whole genome shotgun (WGS) entry which is preliminary data.</text>
</comment>
<dbReference type="RefSeq" id="WP_067238606.1">
    <property type="nucleotide sequence ID" value="NZ_KQ948558.1"/>
</dbReference>
<keyword evidence="3" id="KW-1185">Reference proteome</keyword>
<evidence type="ECO:0000313" key="2">
    <source>
        <dbReference type="EMBL" id="KUN35554.1"/>
    </source>
</evidence>
<gene>
    <name evidence="2" type="ORF">AQJ30_25910</name>
</gene>
<feature type="transmembrane region" description="Helical" evidence="1">
    <location>
        <begin position="63"/>
        <end position="82"/>
    </location>
</feature>
<feature type="transmembrane region" description="Helical" evidence="1">
    <location>
        <begin position="6"/>
        <end position="27"/>
    </location>
</feature>
<keyword evidence="1" id="KW-0812">Transmembrane</keyword>
<organism evidence="2 3">
    <name type="scientific">Streptomyces longwoodensis</name>
    <dbReference type="NCBI Taxonomy" id="68231"/>
    <lineage>
        <taxon>Bacteria</taxon>
        <taxon>Bacillati</taxon>
        <taxon>Actinomycetota</taxon>
        <taxon>Actinomycetes</taxon>
        <taxon>Kitasatosporales</taxon>
        <taxon>Streptomycetaceae</taxon>
        <taxon>Streptomyces</taxon>
    </lineage>
</organism>
<feature type="transmembrane region" description="Helical" evidence="1">
    <location>
        <begin position="39"/>
        <end position="57"/>
    </location>
</feature>
<keyword evidence="1" id="KW-1133">Transmembrane helix</keyword>
<dbReference type="AlphaFoldDB" id="A0A101QSY3"/>
<feature type="transmembrane region" description="Helical" evidence="1">
    <location>
        <begin position="103"/>
        <end position="125"/>
    </location>
</feature>
<reference evidence="2 3" key="1">
    <citation type="submission" date="2015-10" db="EMBL/GenBank/DDBJ databases">
        <title>Draft genome sequence of Streptomyces longwoodensis DSM 41677, type strain for the species Streptomyces longwoodensis.</title>
        <authorList>
            <person name="Ruckert C."/>
            <person name="Winkler A."/>
            <person name="Kalinowski J."/>
            <person name="Kampfer P."/>
            <person name="Glaeser S."/>
        </authorList>
    </citation>
    <scope>NUCLEOTIDE SEQUENCE [LARGE SCALE GENOMIC DNA]</scope>
    <source>
        <strain evidence="2 3">DSM 41677</strain>
    </source>
</reference>
<name>A0A101QSY3_9ACTN</name>
<evidence type="ECO:0000313" key="3">
    <source>
        <dbReference type="Proteomes" id="UP000053271"/>
    </source>
</evidence>
<protein>
    <submittedName>
        <fullName evidence="2">Uncharacterized protein</fullName>
    </submittedName>
</protein>
<sequence length="127" mass="13935">MFLSLSTSVWILIAAGATVVNLAAMQWIIQVPRYRKRQFWMPVIGIVAVGARGLAQHDTLAETLYLYAALMVLFPLVLAPVRRTITRDHQRWVQDPTTKADKGAMTWIAVSATVLLVVIGAVYAAGA</sequence>
<accession>A0A101QSY3</accession>
<dbReference type="EMBL" id="LMWS01000032">
    <property type="protein sequence ID" value="KUN35554.1"/>
    <property type="molecule type" value="Genomic_DNA"/>
</dbReference>
<keyword evidence="1" id="KW-0472">Membrane</keyword>
<dbReference type="GeneID" id="91428010"/>
<evidence type="ECO:0000256" key="1">
    <source>
        <dbReference type="SAM" id="Phobius"/>
    </source>
</evidence>
<dbReference type="Proteomes" id="UP000053271">
    <property type="component" value="Unassembled WGS sequence"/>
</dbReference>